<comment type="caution">
    <text evidence="10">The sequence shown here is derived from an EMBL/GenBank/DDBJ whole genome shotgun (WGS) entry which is preliminary data.</text>
</comment>
<keyword evidence="3" id="KW-0812">Transmembrane</keyword>
<dbReference type="RefSeq" id="WP_188988328.1">
    <property type="nucleotide sequence ID" value="NZ_BAAAHC010000013.1"/>
</dbReference>
<dbReference type="NCBIfam" id="TIGR03462">
    <property type="entry name" value="CarR_dom_SF"/>
    <property type="match status" value="1"/>
</dbReference>
<dbReference type="GO" id="GO:0016020">
    <property type="term" value="C:membrane"/>
    <property type="evidence" value="ECO:0007669"/>
    <property type="project" value="UniProtKB-SubCell"/>
</dbReference>
<evidence type="ECO:0000256" key="2">
    <source>
        <dbReference type="ARBA" id="ARBA00004829"/>
    </source>
</evidence>
<dbReference type="EMBL" id="BAAAHC010000013">
    <property type="protein sequence ID" value="GAA0528362.1"/>
    <property type="molecule type" value="Genomic_DNA"/>
</dbReference>
<keyword evidence="5" id="KW-1133">Transmembrane helix</keyword>
<reference evidence="10 11" key="2">
    <citation type="journal article" date="2014" name="Int. J. Syst. Evol. Microbiol.">
        <title>Complete genome sequence of Corynebacterium casei LMG S-19264T (=DSM 44701T), isolated from a smear-ripened cheese.</title>
        <authorList>
            <consortium name="US DOE Joint Genome Institute (JGI-PGF)"/>
            <person name="Walter F."/>
            <person name="Albersmeier A."/>
            <person name="Kalinowski J."/>
            <person name="Ruckert C."/>
        </authorList>
    </citation>
    <scope>NUCLEOTIDE SEQUENCE [LARGE SCALE GENOMIC DNA]</scope>
    <source>
        <strain evidence="10 11">CGMCC 4.7206</strain>
    </source>
</reference>
<protein>
    <submittedName>
        <fullName evidence="9 10">Lycopene cyclase</fullName>
    </submittedName>
</protein>
<dbReference type="Proteomes" id="UP000597989">
    <property type="component" value="Unassembled WGS sequence"/>
</dbReference>
<sequence length="109" mass="12424">MIGLGYTLPALLSVCAVLVWECAYLRTGLLTRPDYWLSVAIVLAFQVPVDGWLTKLHAPIVVYSPEHISGLRFPWWDIPVEDFLHGYALITAVLLLWEHLRRREGEVVP</sequence>
<comment type="pathway">
    <text evidence="2">Carotenoid biosynthesis.</text>
</comment>
<evidence type="ECO:0000256" key="7">
    <source>
        <dbReference type="ARBA" id="ARBA00023235"/>
    </source>
</evidence>
<evidence type="ECO:0000256" key="1">
    <source>
        <dbReference type="ARBA" id="ARBA00004141"/>
    </source>
</evidence>
<evidence type="ECO:0000313" key="12">
    <source>
        <dbReference type="Proteomes" id="UP001500220"/>
    </source>
</evidence>
<dbReference type="GO" id="GO:0016872">
    <property type="term" value="F:intramolecular lyase activity"/>
    <property type="evidence" value="ECO:0007669"/>
    <property type="project" value="InterPro"/>
</dbReference>
<dbReference type="EMBL" id="BMMT01000010">
    <property type="protein sequence ID" value="GGI92133.1"/>
    <property type="molecule type" value="Genomic_DNA"/>
</dbReference>
<keyword evidence="6" id="KW-0472">Membrane</keyword>
<keyword evidence="12" id="KW-1185">Reference proteome</keyword>
<name>A0A917JYB1_9PSEU</name>
<reference evidence="10" key="4">
    <citation type="submission" date="2020-09" db="EMBL/GenBank/DDBJ databases">
        <authorList>
            <person name="Sun Q."/>
            <person name="Zhou Y."/>
        </authorList>
    </citation>
    <scope>NUCLEOTIDE SEQUENCE</scope>
    <source>
        <strain evidence="10">CGMCC 4.7206</strain>
    </source>
</reference>
<dbReference type="GO" id="GO:0045436">
    <property type="term" value="F:lycopene beta cyclase activity"/>
    <property type="evidence" value="ECO:0007669"/>
    <property type="project" value="UniProtKB-ARBA"/>
</dbReference>
<evidence type="ECO:0000313" key="10">
    <source>
        <dbReference type="EMBL" id="GGI92133.1"/>
    </source>
</evidence>
<dbReference type="Pfam" id="PF18916">
    <property type="entry name" value="Lycopene_cyc"/>
    <property type="match status" value="1"/>
</dbReference>
<reference evidence="9" key="1">
    <citation type="journal article" date="2014" name="Int. J. Syst. Evol. Microbiol.">
        <title>Complete genome of a new Firmicutes species belonging to the dominant human colonic microbiota ('Ruminococcus bicirculans') reveals two chromosomes and a selective capacity to utilize plant glucans.</title>
        <authorList>
            <consortium name="NISC Comparative Sequencing Program"/>
            <person name="Wegmann U."/>
            <person name="Louis P."/>
            <person name="Goesmann A."/>
            <person name="Henrissat B."/>
            <person name="Duncan S.H."/>
            <person name="Flint H.J."/>
        </authorList>
    </citation>
    <scope>NUCLEOTIDE SEQUENCE</scope>
    <source>
        <strain evidence="9">JCM 10664</strain>
    </source>
</reference>
<gene>
    <name evidence="9" type="ORF">GCM10009545_33380</name>
    <name evidence="10" type="ORF">GCM10011581_31560</name>
</gene>
<evidence type="ECO:0000313" key="9">
    <source>
        <dbReference type="EMBL" id="GAA0528362.1"/>
    </source>
</evidence>
<evidence type="ECO:0000259" key="8">
    <source>
        <dbReference type="Pfam" id="PF18916"/>
    </source>
</evidence>
<dbReference type="GO" id="GO:0016117">
    <property type="term" value="P:carotenoid biosynthetic process"/>
    <property type="evidence" value="ECO:0007669"/>
    <property type="project" value="UniProtKB-KW"/>
</dbReference>
<comment type="subcellular location">
    <subcellularLocation>
        <location evidence="1">Membrane</location>
        <topology evidence="1">Multi-pass membrane protein</topology>
    </subcellularLocation>
</comment>
<dbReference type="InterPro" id="IPR017825">
    <property type="entry name" value="Lycopene_cyclase_dom"/>
</dbReference>
<keyword evidence="4" id="KW-0125">Carotenoid biosynthesis</keyword>
<evidence type="ECO:0000256" key="4">
    <source>
        <dbReference type="ARBA" id="ARBA00022746"/>
    </source>
</evidence>
<proteinExistence type="predicted"/>
<evidence type="ECO:0000256" key="6">
    <source>
        <dbReference type="ARBA" id="ARBA00023136"/>
    </source>
</evidence>
<reference evidence="9" key="5">
    <citation type="submission" date="2023-12" db="EMBL/GenBank/DDBJ databases">
        <authorList>
            <person name="Sun Q."/>
            <person name="Inoue M."/>
        </authorList>
    </citation>
    <scope>NUCLEOTIDE SEQUENCE</scope>
    <source>
        <strain evidence="9">JCM 10664</strain>
    </source>
</reference>
<reference evidence="12" key="3">
    <citation type="journal article" date="2019" name="Int. J. Syst. Evol. Microbiol.">
        <title>The Global Catalogue of Microorganisms (GCM) 10K type strain sequencing project: providing services to taxonomists for standard genome sequencing and annotation.</title>
        <authorList>
            <consortium name="The Broad Institute Genomics Platform"/>
            <consortium name="The Broad Institute Genome Sequencing Center for Infectious Disease"/>
            <person name="Wu L."/>
            <person name="Ma J."/>
        </authorList>
    </citation>
    <scope>NUCLEOTIDE SEQUENCE [LARGE SCALE GENOMIC DNA]</scope>
    <source>
        <strain evidence="12">JCM 10664</strain>
    </source>
</reference>
<dbReference type="Proteomes" id="UP001500220">
    <property type="component" value="Unassembled WGS sequence"/>
</dbReference>
<evidence type="ECO:0000256" key="3">
    <source>
        <dbReference type="ARBA" id="ARBA00022692"/>
    </source>
</evidence>
<keyword evidence="7" id="KW-0413">Isomerase</keyword>
<accession>A0A917JYB1</accession>
<evidence type="ECO:0000256" key="5">
    <source>
        <dbReference type="ARBA" id="ARBA00022989"/>
    </source>
</evidence>
<dbReference type="AlphaFoldDB" id="A0A917JYB1"/>
<organism evidence="10 11">
    <name type="scientific">Saccharopolyspora thermophila</name>
    <dbReference type="NCBI Taxonomy" id="89367"/>
    <lineage>
        <taxon>Bacteria</taxon>
        <taxon>Bacillati</taxon>
        <taxon>Actinomycetota</taxon>
        <taxon>Actinomycetes</taxon>
        <taxon>Pseudonocardiales</taxon>
        <taxon>Pseudonocardiaceae</taxon>
        <taxon>Saccharopolyspora</taxon>
    </lineage>
</organism>
<feature type="domain" description="Lycopene cyclase" evidence="8">
    <location>
        <begin position="6"/>
        <end position="100"/>
    </location>
</feature>
<evidence type="ECO:0000313" key="11">
    <source>
        <dbReference type="Proteomes" id="UP000597989"/>
    </source>
</evidence>